<evidence type="ECO:0000313" key="8">
    <source>
        <dbReference type="Proteomes" id="UP000637423"/>
    </source>
</evidence>
<evidence type="ECO:0000313" key="7">
    <source>
        <dbReference type="EMBL" id="GGC62064.1"/>
    </source>
</evidence>
<dbReference type="PROSITE" id="PS00392">
    <property type="entry name" value="DDC_GAD_HDC_YDC"/>
    <property type="match status" value="1"/>
</dbReference>
<dbReference type="PANTHER" id="PTHR11999:SF70">
    <property type="entry name" value="MIP05841P"/>
    <property type="match status" value="1"/>
</dbReference>
<dbReference type="Proteomes" id="UP000637423">
    <property type="component" value="Unassembled WGS sequence"/>
</dbReference>
<evidence type="ECO:0000256" key="1">
    <source>
        <dbReference type="ARBA" id="ARBA00001933"/>
    </source>
</evidence>
<keyword evidence="8" id="KW-1185">Reference proteome</keyword>
<comment type="cofactor">
    <cofactor evidence="1 5 6">
        <name>pyridoxal 5'-phosphate</name>
        <dbReference type="ChEBI" id="CHEBI:597326"/>
    </cofactor>
</comment>
<dbReference type="GO" id="GO:0030170">
    <property type="term" value="F:pyridoxal phosphate binding"/>
    <property type="evidence" value="ECO:0007669"/>
    <property type="project" value="InterPro"/>
</dbReference>
<dbReference type="InterPro" id="IPR010977">
    <property type="entry name" value="Aromatic_deC"/>
</dbReference>
<dbReference type="AlphaFoldDB" id="A0A916U6X1"/>
<feature type="modified residue" description="N6-(pyridoxal phosphate)lysine" evidence="5">
    <location>
        <position position="311"/>
    </location>
</feature>
<evidence type="ECO:0000256" key="2">
    <source>
        <dbReference type="ARBA" id="ARBA00022793"/>
    </source>
</evidence>
<evidence type="ECO:0000256" key="6">
    <source>
        <dbReference type="RuleBase" id="RU000382"/>
    </source>
</evidence>
<reference evidence="7" key="2">
    <citation type="submission" date="2020-09" db="EMBL/GenBank/DDBJ databases">
        <authorList>
            <person name="Sun Q."/>
            <person name="Zhou Y."/>
        </authorList>
    </citation>
    <scope>NUCLEOTIDE SEQUENCE</scope>
    <source>
        <strain evidence="7">CGMCC 1.10998</strain>
    </source>
</reference>
<dbReference type="PANTHER" id="PTHR11999">
    <property type="entry name" value="GROUP II PYRIDOXAL-5-PHOSPHATE DECARBOXYLASE"/>
    <property type="match status" value="1"/>
</dbReference>
<keyword evidence="4 6" id="KW-0456">Lyase</keyword>
<keyword evidence="2" id="KW-0210">Decarboxylase</keyword>
<dbReference type="Gene3D" id="3.90.1150.170">
    <property type="match status" value="2"/>
</dbReference>
<keyword evidence="3 5" id="KW-0663">Pyridoxal phosphate</keyword>
<evidence type="ECO:0000256" key="3">
    <source>
        <dbReference type="ARBA" id="ARBA00022898"/>
    </source>
</evidence>
<sequence>MSDKNTKEMSSSSLDPANPEEWQAFRQQAHGMLDDMLGYLQDIRSRPVWQPIPDAIRAGFHEPLPRAPGDLAQAHRTFMDNILPYAVGNAHPGFMGWVHGGGSPVGMLAEMLAAGLNANLGGRDHIPIEVERQIVRWVRELFGFPETASGLFVTGSSMANFIGTLVARTRKLGADVRTDGVAASAQRLSAYTSARAHGCIAQAMDLAGLGRDMLRLIPVNEYGQMDLSVLAAQLKVDSERGFTPFLIVGTAGTVDAGAIDDLTAIAQIARQHDAYFHVDGAFGALAMLSPQLAPRLKGLELADSVAFDFHKWMQVPYDAGFILVRDGELHLETFASQEKTYLKRGERGMAAGSPWPCDYGPDLSRGFRALKTWFTLKVYGADGLARVIEHSCALAQYLQQKITANPQLQLLAPVALNIVCFRYLPEGISDEQADALNQQIVIALQESGIVAPSSTTMGGHFAIRAALFNHRTSTQDIDALLDATLTFGRRLAAA</sequence>
<evidence type="ECO:0000256" key="4">
    <source>
        <dbReference type="ARBA" id="ARBA00023239"/>
    </source>
</evidence>
<dbReference type="PRINTS" id="PR00800">
    <property type="entry name" value="YHDCRBOXLASE"/>
</dbReference>
<dbReference type="Gene3D" id="3.40.640.10">
    <property type="entry name" value="Type I PLP-dependent aspartate aminotransferase-like (Major domain)"/>
    <property type="match status" value="1"/>
</dbReference>
<dbReference type="EMBL" id="BMED01000001">
    <property type="protein sequence ID" value="GGC62064.1"/>
    <property type="molecule type" value="Genomic_DNA"/>
</dbReference>
<dbReference type="InterPro" id="IPR002129">
    <property type="entry name" value="PyrdxlP-dep_de-COase"/>
</dbReference>
<dbReference type="GO" id="GO:0006520">
    <property type="term" value="P:amino acid metabolic process"/>
    <property type="evidence" value="ECO:0007669"/>
    <property type="project" value="InterPro"/>
</dbReference>
<comment type="similarity">
    <text evidence="6">Belongs to the group II decarboxylase family.</text>
</comment>
<comment type="caution">
    <text evidence="7">The sequence shown here is derived from an EMBL/GenBank/DDBJ whole genome shotgun (WGS) entry which is preliminary data.</text>
</comment>
<dbReference type="RefSeq" id="WP_229750887.1">
    <property type="nucleotide sequence ID" value="NZ_BMED01000001.1"/>
</dbReference>
<name>A0A916U6X1_9BURK</name>
<proteinExistence type="inferred from homology"/>
<evidence type="ECO:0000256" key="5">
    <source>
        <dbReference type="PIRSR" id="PIRSR602129-50"/>
    </source>
</evidence>
<dbReference type="InterPro" id="IPR015421">
    <property type="entry name" value="PyrdxlP-dep_Trfase_major"/>
</dbReference>
<dbReference type="InterPro" id="IPR015424">
    <property type="entry name" value="PyrdxlP-dep_Trfase"/>
</dbReference>
<organism evidence="7 8">
    <name type="scientific">Undibacterium terreum</name>
    <dbReference type="NCBI Taxonomy" id="1224302"/>
    <lineage>
        <taxon>Bacteria</taxon>
        <taxon>Pseudomonadati</taxon>
        <taxon>Pseudomonadota</taxon>
        <taxon>Betaproteobacteria</taxon>
        <taxon>Burkholderiales</taxon>
        <taxon>Oxalobacteraceae</taxon>
        <taxon>Undibacterium</taxon>
    </lineage>
</organism>
<accession>A0A916U6X1</accession>
<reference evidence="7" key="1">
    <citation type="journal article" date="2014" name="Int. J. Syst. Evol. Microbiol.">
        <title>Complete genome sequence of Corynebacterium casei LMG S-19264T (=DSM 44701T), isolated from a smear-ripened cheese.</title>
        <authorList>
            <consortium name="US DOE Joint Genome Institute (JGI-PGF)"/>
            <person name="Walter F."/>
            <person name="Albersmeier A."/>
            <person name="Kalinowski J."/>
            <person name="Ruckert C."/>
        </authorList>
    </citation>
    <scope>NUCLEOTIDE SEQUENCE</scope>
    <source>
        <strain evidence="7">CGMCC 1.10998</strain>
    </source>
</reference>
<dbReference type="GO" id="GO:0019752">
    <property type="term" value="P:carboxylic acid metabolic process"/>
    <property type="evidence" value="ECO:0007669"/>
    <property type="project" value="InterPro"/>
</dbReference>
<dbReference type="Pfam" id="PF00282">
    <property type="entry name" value="Pyridoxal_deC"/>
    <property type="match status" value="1"/>
</dbReference>
<protein>
    <submittedName>
        <fullName evidence="7">Cytochrome d ubiquinol oxidase subunit I</fullName>
    </submittedName>
</protein>
<dbReference type="GO" id="GO:0016831">
    <property type="term" value="F:carboxy-lyase activity"/>
    <property type="evidence" value="ECO:0007669"/>
    <property type="project" value="UniProtKB-KW"/>
</dbReference>
<dbReference type="SUPFAM" id="SSF53383">
    <property type="entry name" value="PLP-dependent transferases"/>
    <property type="match status" value="1"/>
</dbReference>
<dbReference type="InterPro" id="IPR021115">
    <property type="entry name" value="Pyridoxal-P_BS"/>
</dbReference>
<gene>
    <name evidence="7" type="ORF">GCM10011396_06180</name>
</gene>